<protein>
    <recommendedName>
        <fullName evidence="8">Flavin-containing monooxygenase</fullName>
        <ecNumber evidence="8">1.-.-.-</ecNumber>
    </recommendedName>
</protein>
<comment type="similarity">
    <text evidence="2 8">Belongs to the FMO family.</text>
</comment>
<evidence type="ECO:0000256" key="5">
    <source>
        <dbReference type="ARBA" id="ARBA00022857"/>
    </source>
</evidence>
<evidence type="ECO:0000313" key="10">
    <source>
        <dbReference type="Proteomes" id="UP000789390"/>
    </source>
</evidence>
<dbReference type="PIRSF" id="PIRSF000332">
    <property type="entry name" value="FMO"/>
    <property type="match status" value="1"/>
</dbReference>
<dbReference type="GO" id="GO:0050661">
    <property type="term" value="F:NADP binding"/>
    <property type="evidence" value="ECO:0007669"/>
    <property type="project" value="InterPro"/>
</dbReference>
<dbReference type="SUPFAM" id="SSF51905">
    <property type="entry name" value="FAD/NAD(P)-binding domain"/>
    <property type="match status" value="2"/>
</dbReference>
<proteinExistence type="inferred from homology"/>
<dbReference type="Gene3D" id="3.50.50.60">
    <property type="entry name" value="FAD/NAD(P)-binding domain"/>
    <property type="match status" value="2"/>
</dbReference>
<dbReference type="PANTHER" id="PTHR23023">
    <property type="entry name" value="DIMETHYLANILINE MONOOXYGENASE"/>
    <property type="match status" value="1"/>
</dbReference>
<dbReference type="Proteomes" id="UP000789390">
    <property type="component" value="Unassembled WGS sequence"/>
</dbReference>
<dbReference type="GO" id="GO:0004499">
    <property type="term" value="F:N,N-dimethylaniline monooxygenase activity"/>
    <property type="evidence" value="ECO:0007669"/>
    <property type="project" value="InterPro"/>
</dbReference>
<evidence type="ECO:0000256" key="4">
    <source>
        <dbReference type="ARBA" id="ARBA00022827"/>
    </source>
</evidence>
<keyword evidence="5" id="KW-0521">NADP</keyword>
<evidence type="ECO:0000313" key="9">
    <source>
        <dbReference type="EMBL" id="CAH0098500.1"/>
    </source>
</evidence>
<dbReference type="EMBL" id="CAKKLH010000002">
    <property type="protein sequence ID" value="CAH0098500.1"/>
    <property type="molecule type" value="Genomic_DNA"/>
</dbReference>
<comment type="caution">
    <text evidence="9">The sequence shown here is derived from an EMBL/GenBank/DDBJ whole genome shotgun (WGS) entry which is preliminary data.</text>
</comment>
<dbReference type="OrthoDB" id="66881at2759"/>
<evidence type="ECO:0000256" key="6">
    <source>
        <dbReference type="ARBA" id="ARBA00023002"/>
    </source>
</evidence>
<keyword evidence="4 8" id="KW-0274">FAD</keyword>
<evidence type="ECO:0000256" key="7">
    <source>
        <dbReference type="ARBA" id="ARBA00023033"/>
    </source>
</evidence>
<sequence length="445" mass="51576">MGRVAIVGAGPCGLSSLRSFSQAEENGVQIPEIVCFEKQSDWGGMWNYNWRTGVDEFGEPVHSSMYRHLWANAPKECLEYADYSFDQHFKKSIPSFLPRETIRHYIVGRANKSNVRQYIRFNCVVRYIEFDQDDARFTLRYTELITGEDKLEHFDYIVVAIGHFAVPNMPHFDGIDRFIGRVIHSHDFRDARQFTGQRILVVGGGLSAEDIALQTYKFGAKSVTISYRTKSFNYNWPLEIEELPLLNRIAGNVVHFKDGSKRIIDAIILCTGYKHHFPFLTKDLQLVTANRLYPSQLYKGIFFKRQPKLAYLGMPKFYYSLPFFDAQAWFLRDVILGRILLPNAEECSKDMKTWREREKRLNGSFEGIDFQIEYARELLDATDYPHVDLDAAAAMFKSSQRHKQKNILEFRDKLFTSSLTGTNAVALPKGLRWIDAKEEEILYTD</sequence>
<keyword evidence="6 8" id="KW-0560">Oxidoreductase</keyword>
<dbReference type="InterPro" id="IPR020946">
    <property type="entry name" value="Flavin_mOase-like"/>
</dbReference>
<dbReference type="FunFam" id="3.50.50.60:FF:000138">
    <property type="entry name" value="Flavin-containing monooxygenase"/>
    <property type="match status" value="1"/>
</dbReference>
<dbReference type="AlphaFoldDB" id="A0A8J2R7L8"/>
<reference evidence="9" key="1">
    <citation type="submission" date="2021-11" db="EMBL/GenBank/DDBJ databases">
        <authorList>
            <person name="Schell T."/>
        </authorList>
    </citation>
    <scope>NUCLEOTIDE SEQUENCE</scope>
    <source>
        <strain evidence="9">M5</strain>
    </source>
</reference>
<accession>A0A8J2R7L8</accession>
<evidence type="ECO:0000256" key="1">
    <source>
        <dbReference type="ARBA" id="ARBA00001974"/>
    </source>
</evidence>
<dbReference type="EC" id="1.-.-.-" evidence="8"/>
<keyword evidence="7 8" id="KW-0503">Monooxygenase</keyword>
<evidence type="ECO:0000256" key="8">
    <source>
        <dbReference type="RuleBase" id="RU361177"/>
    </source>
</evidence>
<keyword evidence="3 8" id="KW-0285">Flavoprotein</keyword>
<gene>
    <name evidence="9" type="ORF">DGAL_LOCUS582</name>
</gene>
<dbReference type="InterPro" id="IPR000960">
    <property type="entry name" value="Flavin_mOase"/>
</dbReference>
<evidence type="ECO:0000256" key="3">
    <source>
        <dbReference type="ARBA" id="ARBA00022630"/>
    </source>
</evidence>
<dbReference type="GO" id="GO:0050660">
    <property type="term" value="F:flavin adenine dinucleotide binding"/>
    <property type="evidence" value="ECO:0007669"/>
    <property type="project" value="InterPro"/>
</dbReference>
<name>A0A8J2R7L8_9CRUS</name>
<organism evidence="9 10">
    <name type="scientific">Daphnia galeata</name>
    <dbReference type="NCBI Taxonomy" id="27404"/>
    <lineage>
        <taxon>Eukaryota</taxon>
        <taxon>Metazoa</taxon>
        <taxon>Ecdysozoa</taxon>
        <taxon>Arthropoda</taxon>
        <taxon>Crustacea</taxon>
        <taxon>Branchiopoda</taxon>
        <taxon>Diplostraca</taxon>
        <taxon>Cladocera</taxon>
        <taxon>Anomopoda</taxon>
        <taxon>Daphniidae</taxon>
        <taxon>Daphnia</taxon>
    </lineage>
</organism>
<comment type="cofactor">
    <cofactor evidence="1 8">
        <name>FAD</name>
        <dbReference type="ChEBI" id="CHEBI:57692"/>
    </cofactor>
</comment>
<dbReference type="InterPro" id="IPR036188">
    <property type="entry name" value="FAD/NAD-bd_sf"/>
</dbReference>
<dbReference type="InterPro" id="IPR050346">
    <property type="entry name" value="FMO-like"/>
</dbReference>
<keyword evidence="10" id="KW-1185">Reference proteome</keyword>
<dbReference type="Pfam" id="PF00743">
    <property type="entry name" value="FMO-like"/>
    <property type="match status" value="2"/>
</dbReference>
<evidence type="ECO:0000256" key="2">
    <source>
        <dbReference type="ARBA" id="ARBA00009183"/>
    </source>
</evidence>